<dbReference type="Proteomes" id="UP001333710">
    <property type="component" value="Chromosome"/>
</dbReference>
<evidence type="ECO:0000259" key="1">
    <source>
        <dbReference type="PROSITE" id="PS51819"/>
    </source>
</evidence>
<name>A0AA48KMU9_9ALTE</name>
<dbReference type="RefSeq" id="WP_338290663.1">
    <property type="nucleotide sequence ID" value="NZ_AP027272.1"/>
</dbReference>
<accession>A0AA48KMU9</accession>
<dbReference type="Gene3D" id="3.10.180.10">
    <property type="entry name" value="2,3-Dihydroxybiphenyl 1,2-Dioxygenase, domain 1"/>
    <property type="match status" value="1"/>
</dbReference>
<evidence type="ECO:0000313" key="2">
    <source>
        <dbReference type="EMBL" id="BDX04816.1"/>
    </source>
</evidence>
<protein>
    <submittedName>
        <fullName evidence="2">Glyoxalase</fullName>
    </submittedName>
</protein>
<sequence>MIGYVTLGTADLEKSGAYYDALLATIGAGRFMEEENYFIAWSKGEDEPALSVTLPYNKEAATVGNGVMVAIFLETPEQVDAFYTKAIELGGTCEGKPGFRPEEATKGFYAGYFRDLDGNKLNAFCMVA</sequence>
<dbReference type="PROSITE" id="PS51819">
    <property type="entry name" value="VOC"/>
    <property type="match status" value="1"/>
</dbReference>
<dbReference type="InterPro" id="IPR037523">
    <property type="entry name" value="VOC_core"/>
</dbReference>
<gene>
    <name evidence="2" type="ORF">MACH26_03370</name>
</gene>
<proteinExistence type="predicted"/>
<dbReference type="SUPFAM" id="SSF54593">
    <property type="entry name" value="Glyoxalase/Bleomycin resistance protein/Dihydroxybiphenyl dioxygenase"/>
    <property type="match status" value="1"/>
</dbReference>
<dbReference type="Pfam" id="PF00903">
    <property type="entry name" value="Glyoxalase"/>
    <property type="match status" value="1"/>
</dbReference>
<keyword evidence="3" id="KW-1185">Reference proteome</keyword>
<dbReference type="KEGG" id="pmaw:MACH26_03370"/>
<feature type="domain" description="VOC" evidence="1">
    <location>
        <begin position="1"/>
        <end position="126"/>
    </location>
</feature>
<dbReference type="InterPro" id="IPR004360">
    <property type="entry name" value="Glyas_Fos-R_dOase_dom"/>
</dbReference>
<dbReference type="AlphaFoldDB" id="A0AA48KMU9"/>
<dbReference type="CDD" id="cd07262">
    <property type="entry name" value="VOC_like"/>
    <property type="match status" value="1"/>
</dbReference>
<dbReference type="InterPro" id="IPR029068">
    <property type="entry name" value="Glyas_Bleomycin-R_OHBP_Dase"/>
</dbReference>
<dbReference type="PANTHER" id="PTHR35006:SF1">
    <property type="entry name" value="BLL2941 PROTEIN"/>
    <property type="match status" value="1"/>
</dbReference>
<dbReference type="EMBL" id="AP027272">
    <property type="protein sequence ID" value="BDX04816.1"/>
    <property type="molecule type" value="Genomic_DNA"/>
</dbReference>
<evidence type="ECO:0000313" key="3">
    <source>
        <dbReference type="Proteomes" id="UP001333710"/>
    </source>
</evidence>
<dbReference type="PANTHER" id="PTHR35006">
    <property type="entry name" value="GLYOXALASE FAMILY PROTEIN (AFU_ORTHOLOGUE AFUA_5G14830)"/>
    <property type="match status" value="1"/>
</dbReference>
<reference evidence="2" key="1">
    <citation type="submission" date="2023-01" db="EMBL/GenBank/DDBJ databases">
        <title>Complete genome sequence of Planctobacterium marinum strain Dej080120_11.</title>
        <authorList>
            <person name="Ueki S."/>
            <person name="Maruyama F."/>
        </authorList>
    </citation>
    <scope>NUCLEOTIDE SEQUENCE</scope>
    <source>
        <strain evidence="2">Dej080120_11</strain>
    </source>
</reference>
<organism evidence="2 3">
    <name type="scientific">Planctobacterium marinum</name>
    <dbReference type="NCBI Taxonomy" id="1631968"/>
    <lineage>
        <taxon>Bacteria</taxon>
        <taxon>Pseudomonadati</taxon>
        <taxon>Pseudomonadota</taxon>
        <taxon>Gammaproteobacteria</taxon>
        <taxon>Alteromonadales</taxon>
        <taxon>Alteromonadaceae</taxon>
        <taxon>Planctobacterium</taxon>
    </lineage>
</organism>